<organism evidence="8 9">
    <name type="scientific">Candidatus Nephthysia bennettiae</name>
    <dbReference type="NCBI Taxonomy" id="3127016"/>
    <lineage>
        <taxon>Bacteria</taxon>
        <taxon>Bacillati</taxon>
        <taxon>Candidatus Dormiibacterota</taxon>
        <taxon>Candidatus Dormibacteria</taxon>
        <taxon>Candidatus Dormibacterales</taxon>
        <taxon>Candidatus Dormibacteraceae</taxon>
        <taxon>Candidatus Nephthysia</taxon>
    </lineage>
</organism>
<dbReference type="PANTHER" id="PTHR43133:SF52">
    <property type="entry name" value="ECF RNA POLYMERASE SIGMA FACTOR SIGL"/>
    <property type="match status" value="1"/>
</dbReference>
<feature type="non-terminal residue" evidence="8">
    <location>
        <position position="282"/>
    </location>
</feature>
<protein>
    <recommendedName>
        <fullName evidence="6">RNA polymerase sigma factor</fullName>
    </recommendedName>
</protein>
<dbReference type="InterPro" id="IPR039425">
    <property type="entry name" value="RNA_pol_sigma-70-like"/>
</dbReference>
<keyword evidence="5 6" id="KW-0804">Transcription</keyword>
<feature type="domain" description="RNA polymerase sigma-70 region 2" evidence="7">
    <location>
        <begin position="29"/>
        <end position="95"/>
    </location>
</feature>
<dbReference type="RefSeq" id="WP_338200154.1">
    <property type="nucleotide sequence ID" value="NZ_JAEKNR010000074.1"/>
</dbReference>
<dbReference type="EMBL" id="JAEKNR010000074">
    <property type="protein sequence ID" value="MBJ7597716.1"/>
    <property type="molecule type" value="Genomic_DNA"/>
</dbReference>
<dbReference type="InterPro" id="IPR000838">
    <property type="entry name" value="RNA_pol_sigma70_ECF_CS"/>
</dbReference>
<dbReference type="InterPro" id="IPR013325">
    <property type="entry name" value="RNA_pol_sigma_r2"/>
</dbReference>
<reference evidence="8" key="1">
    <citation type="submission" date="2020-10" db="EMBL/GenBank/DDBJ databases">
        <title>Ca. Dormibacterota MAGs.</title>
        <authorList>
            <person name="Montgomery K."/>
        </authorList>
    </citation>
    <scope>NUCLEOTIDE SEQUENCE [LARGE SCALE GENOMIC DNA]</scope>
    <source>
        <strain evidence="8">SC8812_S17_10</strain>
    </source>
</reference>
<dbReference type="Proteomes" id="UP000612893">
    <property type="component" value="Unassembled WGS sequence"/>
</dbReference>
<dbReference type="SUPFAM" id="SSF88946">
    <property type="entry name" value="Sigma2 domain of RNA polymerase sigma factors"/>
    <property type="match status" value="1"/>
</dbReference>
<gene>
    <name evidence="8" type="ORF">JF922_06485</name>
</gene>
<dbReference type="InterPro" id="IPR013324">
    <property type="entry name" value="RNA_pol_sigma_r3/r4-like"/>
</dbReference>
<dbReference type="Gene3D" id="1.10.10.10">
    <property type="entry name" value="Winged helix-like DNA-binding domain superfamily/Winged helix DNA-binding domain"/>
    <property type="match status" value="1"/>
</dbReference>
<keyword evidence="2 6" id="KW-0805">Transcription regulation</keyword>
<dbReference type="InterPro" id="IPR041916">
    <property type="entry name" value="Anti_sigma_zinc_sf"/>
</dbReference>
<dbReference type="PROSITE" id="PS01063">
    <property type="entry name" value="SIGMA70_ECF"/>
    <property type="match status" value="1"/>
</dbReference>
<name>A0A934JXM6_9BACT</name>
<dbReference type="Pfam" id="PF04542">
    <property type="entry name" value="Sigma70_r2"/>
    <property type="match status" value="1"/>
</dbReference>
<dbReference type="Gene3D" id="1.10.1740.10">
    <property type="match status" value="1"/>
</dbReference>
<dbReference type="AlphaFoldDB" id="A0A934JXM6"/>
<dbReference type="GO" id="GO:0006352">
    <property type="term" value="P:DNA-templated transcription initiation"/>
    <property type="evidence" value="ECO:0007669"/>
    <property type="project" value="InterPro"/>
</dbReference>
<dbReference type="SUPFAM" id="SSF88659">
    <property type="entry name" value="Sigma3 and sigma4 domains of RNA polymerase sigma factors"/>
    <property type="match status" value="1"/>
</dbReference>
<keyword evidence="9" id="KW-1185">Reference proteome</keyword>
<keyword evidence="3 6" id="KW-0731">Sigma factor</keyword>
<dbReference type="InterPro" id="IPR036388">
    <property type="entry name" value="WH-like_DNA-bd_sf"/>
</dbReference>
<dbReference type="GO" id="GO:0016987">
    <property type="term" value="F:sigma factor activity"/>
    <property type="evidence" value="ECO:0007669"/>
    <property type="project" value="UniProtKB-KW"/>
</dbReference>
<evidence type="ECO:0000256" key="5">
    <source>
        <dbReference type="ARBA" id="ARBA00023163"/>
    </source>
</evidence>
<dbReference type="PANTHER" id="PTHR43133">
    <property type="entry name" value="RNA POLYMERASE ECF-TYPE SIGMA FACTO"/>
    <property type="match status" value="1"/>
</dbReference>
<evidence type="ECO:0000256" key="3">
    <source>
        <dbReference type="ARBA" id="ARBA00023082"/>
    </source>
</evidence>
<proteinExistence type="inferred from homology"/>
<evidence type="ECO:0000259" key="7">
    <source>
        <dbReference type="Pfam" id="PF04542"/>
    </source>
</evidence>
<dbReference type="GO" id="GO:0003677">
    <property type="term" value="F:DNA binding"/>
    <property type="evidence" value="ECO:0007669"/>
    <property type="project" value="UniProtKB-KW"/>
</dbReference>
<comment type="caution">
    <text evidence="8">The sequence shown here is derived from an EMBL/GenBank/DDBJ whole genome shotgun (WGS) entry which is preliminary data.</text>
</comment>
<comment type="similarity">
    <text evidence="1 6">Belongs to the sigma-70 factor family. ECF subfamily.</text>
</comment>
<evidence type="ECO:0000256" key="4">
    <source>
        <dbReference type="ARBA" id="ARBA00023125"/>
    </source>
</evidence>
<dbReference type="NCBIfam" id="TIGR02937">
    <property type="entry name" value="sigma70-ECF"/>
    <property type="match status" value="1"/>
</dbReference>
<evidence type="ECO:0000256" key="6">
    <source>
        <dbReference type="RuleBase" id="RU000716"/>
    </source>
</evidence>
<evidence type="ECO:0000256" key="1">
    <source>
        <dbReference type="ARBA" id="ARBA00010641"/>
    </source>
</evidence>
<dbReference type="Gene3D" id="1.10.10.1320">
    <property type="entry name" value="Anti-sigma factor, zinc-finger domain"/>
    <property type="match status" value="1"/>
</dbReference>
<evidence type="ECO:0000256" key="2">
    <source>
        <dbReference type="ARBA" id="ARBA00023015"/>
    </source>
</evidence>
<evidence type="ECO:0000313" key="8">
    <source>
        <dbReference type="EMBL" id="MBJ7597716.1"/>
    </source>
</evidence>
<dbReference type="InterPro" id="IPR014284">
    <property type="entry name" value="RNA_pol_sigma-70_dom"/>
</dbReference>
<evidence type="ECO:0000313" key="9">
    <source>
        <dbReference type="Proteomes" id="UP000612893"/>
    </source>
</evidence>
<sequence>MAAGGLDAASDLALGQAFRDGDEAALAALYDRHLRAVYDFVARVVRDPASAEDLTQMTFVRAWEGRDKLRDTARVKAWLFTIAHNLALNHVTRGRKLESIDDQFDLATPAAGPEAELEAKDAAQLVWAAAASLEPRQYAVLDLSLRRDLATPEIAEVLGVSSSHAAVLVNRAREALGNAVRYLLVARKRDHCPRLAELVPSGLQSLTPDQRTTVDRHMRRCPDCQGLAHRLTHPAELFGGLLPLPVPGSLRKERREFVLVAAHRPEAPARPVATWRPQRPRR</sequence>
<accession>A0A934JXM6</accession>
<keyword evidence="4 6" id="KW-0238">DNA-binding</keyword>
<dbReference type="InterPro" id="IPR007627">
    <property type="entry name" value="RNA_pol_sigma70_r2"/>
</dbReference>